<feature type="domain" description="Bypass of forespore C C-terminal" evidence="1">
    <location>
        <begin position="109"/>
        <end position="181"/>
    </location>
</feature>
<proteinExistence type="predicted"/>
<name>A0ABV9GIN2_9BACL</name>
<dbReference type="EMBL" id="JBHSFW010000001">
    <property type="protein sequence ID" value="MFC4618134.1"/>
    <property type="molecule type" value="Genomic_DNA"/>
</dbReference>
<protein>
    <submittedName>
        <fullName evidence="2">BofC C-terminal domain-containing protein</fullName>
    </submittedName>
</protein>
<dbReference type="InterPro" id="IPR015050">
    <property type="entry name" value="BofC_C"/>
</dbReference>
<keyword evidence="3" id="KW-1185">Reference proteome</keyword>
<dbReference type="Proteomes" id="UP001596022">
    <property type="component" value="Unassembled WGS sequence"/>
</dbReference>
<accession>A0ABV9GIN2</accession>
<organism evidence="2 3">
    <name type="scientific">Camelliibacillus cellulosilyticus</name>
    <dbReference type="NCBI Taxonomy" id="2174486"/>
    <lineage>
        <taxon>Bacteria</taxon>
        <taxon>Bacillati</taxon>
        <taxon>Bacillota</taxon>
        <taxon>Bacilli</taxon>
        <taxon>Bacillales</taxon>
        <taxon>Sporolactobacillaceae</taxon>
        <taxon>Camelliibacillus</taxon>
    </lineage>
</organism>
<comment type="caution">
    <text evidence="2">The sequence shown here is derived from an EMBL/GenBank/DDBJ whole genome shotgun (WGS) entry which is preliminary data.</text>
</comment>
<evidence type="ECO:0000259" key="1">
    <source>
        <dbReference type="Pfam" id="PF08955"/>
    </source>
</evidence>
<dbReference type="InterPro" id="IPR038118">
    <property type="entry name" value="BOFC_N_sf"/>
</dbReference>
<evidence type="ECO:0000313" key="2">
    <source>
        <dbReference type="EMBL" id="MFC4618134.1"/>
    </source>
</evidence>
<evidence type="ECO:0000313" key="3">
    <source>
        <dbReference type="Proteomes" id="UP001596022"/>
    </source>
</evidence>
<gene>
    <name evidence="2" type="ORF">ACFO4N_05255</name>
</gene>
<reference evidence="3" key="1">
    <citation type="journal article" date="2019" name="Int. J. Syst. Evol. Microbiol.">
        <title>The Global Catalogue of Microorganisms (GCM) 10K type strain sequencing project: providing services to taxonomists for standard genome sequencing and annotation.</title>
        <authorList>
            <consortium name="The Broad Institute Genomics Platform"/>
            <consortium name="The Broad Institute Genome Sequencing Center for Infectious Disease"/>
            <person name="Wu L."/>
            <person name="Ma J."/>
        </authorList>
    </citation>
    <scope>NUCLEOTIDE SEQUENCE [LARGE SCALE GENOMIC DNA]</scope>
    <source>
        <strain evidence="3">CGMCC 1.16306</strain>
    </source>
</reference>
<dbReference type="Gene3D" id="3.10.20.420">
    <property type="entry name" value="Bypass-of-forespore C, N-terminal domain"/>
    <property type="match status" value="1"/>
</dbReference>
<dbReference type="InterPro" id="IPR038117">
    <property type="entry name" value="BofC_C_sf"/>
</dbReference>
<sequence>MMWVSKRFLIFTLTAVMVITGLILPRQTHALSCANQLNPVKEKSVSEEMGANAPVMITVHFKETYIDGVSIEREDREHYLSFDTLITEHPGWRVVDCSKGNITFSKTVDDLSPVSKAAGIFGLKDNHILTLYFGEPSNDKIIRTFFQIDVGAMESNAVLKLKHGIRITNKKDYQTILHSMSKYAIHTVSTLK</sequence>
<dbReference type="Pfam" id="PF08955">
    <property type="entry name" value="BofC_C"/>
    <property type="match status" value="1"/>
</dbReference>
<dbReference type="Gene3D" id="3.30.70.1740">
    <property type="entry name" value="Bypass-of-forespore C, C-terminal domain"/>
    <property type="match status" value="1"/>
</dbReference>